<dbReference type="PANTHER" id="PTHR10073:SF47">
    <property type="entry name" value="DNA MISMATCH REPAIR PROTEIN MLH3"/>
    <property type="match status" value="1"/>
</dbReference>
<dbReference type="EMBL" id="CM035413">
    <property type="protein sequence ID" value="KAH7431265.1"/>
    <property type="molecule type" value="Genomic_DNA"/>
</dbReference>
<dbReference type="Gene3D" id="3.30.230.10">
    <property type="match status" value="1"/>
</dbReference>
<dbReference type="InterPro" id="IPR042121">
    <property type="entry name" value="MutL_C_regsub"/>
</dbReference>
<dbReference type="SUPFAM" id="SSF54211">
    <property type="entry name" value="Ribosomal protein S5 domain 2-like"/>
    <property type="match status" value="1"/>
</dbReference>
<dbReference type="GO" id="GO:0032300">
    <property type="term" value="C:mismatch repair complex"/>
    <property type="evidence" value="ECO:0007669"/>
    <property type="project" value="InterPro"/>
</dbReference>
<dbReference type="EMBL" id="CM035413">
    <property type="protein sequence ID" value="KAH7431261.1"/>
    <property type="molecule type" value="Genomic_DNA"/>
</dbReference>
<dbReference type="InterPro" id="IPR002099">
    <property type="entry name" value="MutL/Mlh/PMS"/>
</dbReference>
<dbReference type="OMA" id="DHHAVEH"/>
<evidence type="ECO:0000256" key="1">
    <source>
        <dbReference type="ARBA" id="ARBA00006082"/>
    </source>
</evidence>
<dbReference type="InterPro" id="IPR013507">
    <property type="entry name" value="DNA_mismatch_S5_2-like"/>
</dbReference>
<dbReference type="CDD" id="cd16926">
    <property type="entry name" value="HATPase_MutL-MLH-PMS-like"/>
    <property type="match status" value="1"/>
</dbReference>
<dbReference type="GO" id="GO:0006298">
    <property type="term" value="P:mismatch repair"/>
    <property type="evidence" value="ECO:0007669"/>
    <property type="project" value="InterPro"/>
</dbReference>
<organism evidence="5 6">
    <name type="scientific">Ceratopteris richardii</name>
    <name type="common">Triangle waterfern</name>
    <dbReference type="NCBI Taxonomy" id="49495"/>
    <lineage>
        <taxon>Eukaryota</taxon>
        <taxon>Viridiplantae</taxon>
        <taxon>Streptophyta</taxon>
        <taxon>Embryophyta</taxon>
        <taxon>Tracheophyta</taxon>
        <taxon>Polypodiopsida</taxon>
        <taxon>Polypodiidae</taxon>
        <taxon>Polypodiales</taxon>
        <taxon>Pteridineae</taxon>
        <taxon>Pteridaceae</taxon>
        <taxon>Parkerioideae</taxon>
        <taxon>Ceratopteris</taxon>
    </lineage>
</organism>
<evidence type="ECO:0008006" key="7">
    <source>
        <dbReference type="Google" id="ProtNLM"/>
    </source>
</evidence>
<dbReference type="Gene3D" id="3.30.565.10">
    <property type="entry name" value="Histidine kinase-like ATPase, C-terminal domain"/>
    <property type="match status" value="1"/>
</dbReference>
<dbReference type="GO" id="GO:0005524">
    <property type="term" value="F:ATP binding"/>
    <property type="evidence" value="ECO:0007669"/>
    <property type="project" value="InterPro"/>
</dbReference>
<dbReference type="InterPro" id="IPR014762">
    <property type="entry name" value="DNA_mismatch_repair_CS"/>
</dbReference>
<dbReference type="NCBIfam" id="TIGR00585">
    <property type="entry name" value="mutl"/>
    <property type="match status" value="1"/>
</dbReference>
<dbReference type="InterPro" id="IPR020568">
    <property type="entry name" value="Ribosomal_Su5_D2-typ_SF"/>
</dbReference>
<accession>A0A8T2U4Z4</accession>
<evidence type="ECO:0000313" key="5">
    <source>
        <dbReference type="EMBL" id="KAH7431261.1"/>
    </source>
</evidence>
<evidence type="ECO:0000259" key="4">
    <source>
        <dbReference type="SMART" id="SM01340"/>
    </source>
</evidence>
<dbReference type="PANTHER" id="PTHR10073">
    <property type="entry name" value="DNA MISMATCH REPAIR PROTEIN MLH, PMS, MUTL"/>
    <property type="match status" value="1"/>
</dbReference>
<dbReference type="InterPro" id="IPR042120">
    <property type="entry name" value="MutL_C_dimsub"/>
</dbReference>
<dbReference type="SUPFAM" id="SSF118116">
    <property type="entry name" value="DNA mismatch repair protein MutL"/>
    <property type="match status" value="1"/>
</dbReference>
<keyword evidence="2" id="KW-0227">DNA damage</keyword>
<keyword evidence="6" id="KW-1185">Reference proteome</keyword>
<dbReference type="Pfam" id="PF13589">
    <property type="entry name" value="HATPase_c_3"/>
    <property type="match status" value="1"/>
</dbReference>
<feature type="domain" description="MutL C-terminal dimerisation" evidence="3">
    <location>
        <begin position="952"/>
        <end position="1109"/>
    </location>
</feature>
<reference evidence="5" key="1">
    <citation type="submission" date="2021-08" db="EMBL/GenBank/DDBJ databases">
        <title>WGS assembly of Ceratopteris richardii.</title>
        <authorList>
            <person name="Marchant D.B."/>
            <person name="Chen G."/>
            <person name="Jenkins J."/>
            <person name="Shu S."/>
            <person name="Leebens-Mack J."/>
            <person name="Grimwood J."/>
            <person name="Schmutz J."/>
            <person name="Soltis P."/>
            <person name="Soltis D."/>
            <person name="Chen Z.-H."/>
        </authorList>
    </citation>
    <scope>NUCLEOTIDE SEQUENCE</scope>
    <source>
        <strain evidence="5">Whitten #5841</strain>
        <tissue evidence="5">Leaf</tissue>
    </source>
</reference>
<comment type="similarity">
    <text evidence="1">Belongs to the DNA mismatch repair MutL/HexB family.</text>
</comment>
<dbReference type="SUPFAM" id="SSF55874">
    <property type="entry name" value="ATPase domain of HSP90 chaperone/DNA topoisomerase II/histidine kinase"/>
    <property type="match status" value="1"/>
</dbReference>
<dbReference type="AlphaFoldDB" id="A0A8T2U4Z4"/>
<dbReference type="GO" id="GO:0140664">
    <property type="term" value="F:ATP-dependent DNA damage sensor activity"/>
    <property type="evidence" value="ECO:0007669"/>
    <property type="project" value="InterPro"/>
</dbReference>
<dbReference type="InterPro" id="IPR036890">
    <property type="entry name" value="HATPase_C_sf"/>
</dbReference>
<dbReference type="Pfam" id="PF01119">
    <property type="entry name" value="DNA_mis_repair"/>
    <property type="match status" value="1"/>
</dbReference>
<comment type="caution">
    <text evidence="5">The sequence shown here is derived from an EMBL/GenBank/DDBJ whole genome shotgun (WGS) entry which is preliminary data.</text>
</comment>
<gene>
    <name evidence="5" type="ORF">KP509_08G039800</name>
</gene>
<dbReference type="OrthoDB" id="429932at2759"/>
<dbReference type="GO" id="GO:0016887">
    <property type="term" value="F:ATP hydrolysis activity"/>
    <property type="evidence" value="ECO:0007669"/>
    <property type="project" value="InterPro"/>
</dbReference>
<dbReference type="Proteomes" id="UP000825935">
    <property type="component" value="Chromosome 8"/>
</dbReference>
<dbReference type="InterPro" id="IPR014721">
    <property type="entry name" value="Ribsml_uS5_D2-typ_fold_subgr"/>
</dbReference>
<dbReference type="InterPro" id="IPR037198">
    <property type="entry name" value="MutL_C_sf"/>
</dbReference>
<evidence type="ECO:0000313" key="6">
    <source>
        <dbReference type="Proteomes" id="UP000825935"/>
    </source>
</evidence>
<dbReference type="GO" id="GO:0030983">
    <property type="term" value="F:mismatched DNA binding"/>
    <property type="evidence" value="ECO:0007669"/>
    <property type="project" value="InterPro"/>
</dbReference>
<dbReference type="PROSITE" id="PS00058">
    <property type="entry name" value="DNA_MISMATCH_REPAIR_1"/>
    <property type="match status" value="1"/>
</dbReference>
<dbReference type="InterPro" id="IPR014790">
    <property type="entry name" value="MutL_C"/>
</dbReference>
<dbReference type="Gene3D" id="3.30.1540.20">
    <property type="entry name" value="MutL, C-terminal domain, dimerisation subdomain"/>
    <property type="match status" value="1"/>
</dbReference>
<feature type="domain" description="DNA mismatch repair protein S5" evidence="4">
    <location>
        <begin position="214"/>
        <end position="349"/>
    </location>
</feature>
<dbReference type="Pfam" id="PF08676">
    <property type="entry name" value="MutL_C"/>
    <property type="match status" value="1"/>
</dbReference>
<dbReference type="Gene3D" id="3.30.1370.100">
    <property type="entry name" value="MutL, C-terminal domain, regulatory subdomain"/>
    <property type="match status" value="1"/>
</dbReference>
<name>A0A8T2U4Z4_CERRI</name>
<dbReference type="EMBL" id="CM035413">
    <property type="protein sequence ID" value="KAH7431262.1"/>
    <property type="molecule type" value="Genomic_DNA"/>
</dbReference>
<dbReference type="SMART" id="SM00853">
    <property type="entry name" value="MutL_C"/>
    <property type="match status" value="1"/>
</dbReference>
<evidence type="ECO:0000259" key="3">
    <source>
        <dbReference type="SMART" id="SM00853"/>
    </source>
</evidence>
<protein>
    <recommendedName>
        <fullName evidence="7">DNA mismatch repair protein MLH3</fullName>
    </recommendedName>
</protein>
<proteinExistence type="inferred from homology"/>
<evidence type="ECO:0000256" key="2">
    <source>
        <dbReference type="ARBA" id="ARBA00022763"/>
    </source>
</evidence>
<dbReference type="InterPro" id="IPR038973">
    <property type="entry name" value="MutL/Mlh/Pms-like"/>
</dbReference>
<sequence length="1194" mass="135845">MGYIAHLPKSVIGHLRSSSILSDLPQAVEELICNSLDAGAKNVCVEIDLPSFSIKVEDDGSGVTRDDLKMIGERHATSKLHDMVDLESGISTLGFRGEALSSLSDVGIVEIITRVRGSPNTFKKIIKCSKKLSLGLFGEQRAPGTTVVLRDLFYNLPVRRKMIQTSPRKVLQGVRDRAVRLALIHPDVSFKLLNVDRLESLLCTKSCSSSLDRLCEFFGKHLHHELSDLYFVKNPWKVDGFISKENSRCSSKAVQFLYLNGRFVHKTPVHKLINDLFQNRRNSHELENLLGCSFSLATAKQVYPMYLINLHCPLSTYDITFEATKTAVEFKDWKSILTFVTEALGTKWRKIIDNCSADDDDTSDCKSIKRSKRKLSWQHVDPSYHPRGFKRSPKANGDATKCIDHSTNLEQNFTSHITRGTRSPRKRKADWKRPLFDESPTCSWGLQPCDVKKLDENLWLYQDQCGLRERANPVCEMETSLAYPGGRRDCVQDGLSTAIIDLENGDIAKGTENSFSIFMDSEETSGRIPVEDPDTHCLSPRKDIIPLGGRWNDSSIYYVAGESHGHLLPDGTESKDNIDNFVQASPQVYRRRPRVRRCLYQLEIKPSCRDSFLCHSERKSASNLEVQNIDQNREGILNTKKPAFFVDVSRCDFSRSMESMYEEEYQHDDLISSRTHPLLDFESSKRPQRSRIDEFHALQEQALLNGVMDKGDDIFAESPVMHLIERPPSMELQSLNLPAVVRTVGKEADCIKESWNSELTPKNPELPKVCTLQRTLSGPPFYQAPRKYGASVGLPTIEHPLKPRSRYDSQSKVDLFEKTEGASSKGESCQEEKQLISSLKYRQRMPVGKEADHFIHDRRALQEDILFHKDFDFIPEKDYALSNLGSKWRETTFDDSILTDISASQLYKNWRNPCIGNAEPRILDLSSEFLGANTKSLLPESITKEALQKMQVLQQVDKKFIASVADNVLVMIDQHAADERIRLEQLRTEVLEQQHLSTLLDYPTELGITMHEQQLLHTYKTQVEGWGWRFKLTDGTEKRYSEEEQCYYTAVLVTAVPSILGESLINPKHLSEYLHQLMTTDGISAPPPAVQRLLASKACRGAIMFGDTLLRSECQQLVEGLKRTALSFQCAHGRPTLVPIVNLDTLRMRLSRSLLKKNKDRSDLYELESKEKWHGLEWKRPTLSRAKERLQRAD</sequence>
<dbReference type="SMART" id="SM01340">
    <property type="entry name" value="DNA_mis_repair"/>
    <property type="match status" value="1"/>
</dbReference>